<proteinExistence type="predicted"/>
<feature type="transmembrane region" description="Helical" evidence="1">
    <location>
        <begin position="35"/>
        <end position="55"/>
    </location>
</feature>
<evidence type="ECO:0008006" key="4">
    <source>
        <dbReference type="Google" id="ProtNLM"/>
    </source>
</evidence>
<evidence type="ECO:0000313" key="3">
    <source>
        <dbReference type="Proteomes" id="UP000184474"/>
    </source>
</evidence>
<feature type="transmembrane region" description="Helical" evidence="1">
    <location>
        <begin position="67"/>
        <end position="87"/>
    </location>
</feature>
<keyword evidence="1" id="KW-0472">Membrane</keyword>
<organism evidence="2 3">
    <name type="scientific">Reichenbachiella agariperforans</name>
    <dbReference type="NCBI Taxonomy" id="156994"/>
    <lineage>
        <taxon>Bacteria</taxon>
        <taxon>Pseudomonadati</taxon>
        <taxon>Bacteroidota</taxon>
        <taxon>Cytophagia</taxon>
        <taxon>Cytophagales</taxon>
        <taxon>Reichenbachiellaceae</taxon>
        <taxon>Reichenbachiella</taxon>
    </lineage>
</organism>
<sequence>MKKIQQKYGLLLIGVSIGVLYGLITRVVFDEKATLASVTYLFVIPTILGIVPLGFANNEQLKSYKNIIFIPWLTTATFFLTMFLIGLEEFICLLVLAGPFFILGTIGAFIYRLVQLNKEKRKGKLLSLLLVPFLLSPLEQAINSPSSIYQIENEVVISSTSENIWSNIIEVKPIHEAEYKSGFFNRIGIPRPISAEVDKKEVGGQRIGNFEGGLEFKEHISEYDLNNSVSFSIHVTPESIRQNVFDQHVLNGNYFNFVNATYKLKELEDGKVLLKLSSNYQLTSKINLYGKFWGDIILGDFQERLLYVIANRCEMKEKAGNRVDG</sequence>
<keyword evidence="3" id="KW-1185">Reference proteome</keyword>
<feature type="transmembrane region" description="Helical" evidence="1">
    <location>
        <begin position="9"/>
        <end position="29"/>
    </location>
</feature>
<protein>
    <recommendedName>
        <fullName evidence="4">Polyketide cyclase / dehydrase and lipid transport</fullName>
    </recommendedName>
</protein>
<name>A0A1M6SZ59_REIAG</name>
<keyword evidence="1" id="KW-0812">Transmembrane</keyword>
<feature type="transmembrane region" description="Helical" evidence="1">
    <location>
        <begin position="93"/>
        <end position="113"/>
    </location>
</feature>
<keyword evidence="1" id="KW-1133">Transmembrane helix</keyword>
<dbReference type="RefSeq" id="WP_139281022.1">
    <property type="nucleotide sequence ID" value="NZ_FRAA01000005.1"/>
</dbReference>
<dbReference type="STRING" id="156994.SAMN04488028_105214"/>
<gene>
    <name evidence="2" type="ORF">SAMN04488028_105214</name>
</gene>
<accession>A0A1M6SZ59</accession>
<evidence type="ECO:0000256" key="1">
    <source>
        <dbReference type="SAM" id="Phobius"/>
    </source>
</evidence>
<evidence type="ECO:0000313" key="2">
    <source>
        <dbReference type="EMBL" id="SHK49947.1"/>
    </source>
</evidence>
<dbReference type="EMBL" id="FRAA01000005">
    <property type="protein sequence ID" value="SHK49947.1"/>
    <property type="molecule type" value="Genomic_DNA"/>
</dbReference>
<dbReference type="AlphaFoldDB" id="A0A1M6SZ59"/>
<dbReference type="Proteomes" id="UP000184474">
    <property type="component" value="Unassembled WGS sequence"/>
</dbReference>
<reference evidence="3" key="1">
    <citation type="submission" date="2016-11" db="EMBL/GenBank/DDBJ databases">
        <authorList>
            <person name="Varghese N."/>
            <person name="Submissions S."/>
        </authorList>
    </citation>
    <scope>NUCLEOTIDE SEQUENCE [LARGE SCALE GENOMIC DNA]</scope>
    <source>
        <strain evidence="3">DSM 26134</strain>
    </source>
</reference>